<keyword evidence="3" id="KW-1185">Reference proteome</keyword>
<name>A0ABW4LJY6_9MICO</name>
<feature type="region of interest" description="Disordered" evidence="1">
    <location>
        <begin position="160"/>
        <end position="205"/>
    </location>
</feature>
<dbReference type="RefSeq" id="WP_377936539.1">
    <property type="nucleotide sequence ID" value="NZ_JBHUEA010000035.1"/>
</dbReference>
<proteinExistence type="predicted"/>
<dbReference type="EMBL" id="JBHUEA010000035">
    <property type="protein sequence ID" value="MFD1722968.1"/>
    <property type="molecule type" value="Genomic_DNA"/>
</dbReference>
<evidence type="ECO:0000313" key="3">
    <source>
        <dbReference type="Proteomes" id="UP001597347"/>
    </source>
</evidence>
<organism evidence="2 3">
    <name type="scientific">Amnibacterium endophyticum</name>
    <dbReference type="NCBI Taxonomy" id="2109337"/>
    <lineage>
        <taxon>Bacteria</taxon>
        <taxon>Bacillati</taxon>
        <taxon>Actinomycetota</taxon>
        <taxon>Actinomycetes</taxon>
        <taxon>Micrococcales</taxon>
        <taxon>Microbacteriaceae</taxon>
        <taxon>Amnibacterium</taxon>
    </lineage>
</organism>
<dbReference type="Proteomes" id="UP001597347">
    <property type="component" value="Unassembled WGS sequence"/>
</dbReference>
<sequence length="205" mass="22329">MPEPRPLPDDLAGRPFDRAALVERRRSKGRATRKDLVHPLHGVHSSVAPTTLLERCRAYAVRMRPGRSFCHATAAQLRGMPLPVRLQQSDPLHVAAVRPASPPRTRGVIGHRLSLPPVVQDLDGLVVCAPSEAWVQLGDELDLDELVEIADHLLTVSPLDPGASAADSIRNAAGRRRRDEVSHSAADSHPLARQVPAANPRYVTE</sequence>
<reference evidence="3" key="1">
    <citation type="journal article" date="2019" name="Int. J. Syst. Evol. Microbiol.">
        <title>The Global Catalogue of Microorganisms (GCM) 10K type strain sequencing project: providing services to taxonomists for standard genome sequencing and annotation.</title>
        <authorList>
            <consortium name="The Broad Institute Genomics Platform"/>
            <consortium name="The Broad Institute Genome Sequencing Center for Infectious Disease"/>
            <person name="Wu L."/>
            <person name="Ma J."/>
        </authorList>
    </citation>
    <scope>NUCLEOTIDE SEQUENCE [LARGE SCALE GENOMIC DNA]</scope>
    <source>
        <strain evidence="3">CGMCC 1.12471</strain>
    </source>
</reference>
<evidence type="ECO:0000313" key="2">
    <source>
        <dbReference type="EMBL" id="MFD1722968.1"/>
    </source>
</evidence>
<protein>
    <submittedName>
        <fullName evidence="2">Uncharacterized protein</fullName>
    </submittedName>
</protein>
<accession>A0ABW4LJY6</accession>
<evidence type="ECO:0000256" key="1">
    <source>
        <dbReference type="SAM" id="MobiDB-lite"/>
    </source>
</evidence>
<gene>
    <name evidence="2" type="ORF">ACFSBI_15570</name>
</gene>
<comment type="caution">
    <text evidence="2">The sequence shown here is derived from an EMBL/GenBank/DDBJ whole genome shotgun (WGS) entry which is preliminary data.</text>
</comment>